<evidence type="ECO:0000313" key="1">
    <source>
        <dbReference type="EMBL" id="KAI7942041.1"/>
    </source>
</evidence>
<accession>A0ACC0E030</accession>
<comment type="caution">
    <text evidence="1">The sequence shown here is derived from an EMBL/GenBank/DDBJ whole genome shotgun (WGS) entry which is preliminary data.</text>
</comment>
<name>A0ACC0E030_9BASI</name>
<reference evidence="1 2" key="3">
    <citation type="journal article" date="2022" name="Microbiol. Spectr.">
        <title>Folding features and dynamics of 3D genome architecture in plant fungal pathogens.</title>
        <authorList>
            <person name="Xia C."/>
        </authorList>
    </citation>
    <scope>NUCLEOTIDE SEQUENCE [LARGE SCALE GENOMIC DNA]</scope>
    <source>
        <strain evidence="1 2">93-210</strain>
    </source>
</reference>
<gene>
    <name evidence="1" type="ORF">MJO28_012068</name>
</gene>
<dbReference type="Proteomes" id="UP001060170">
    <property type="component" value="Chromosome 12"/>
</dbReference>
<organism evidence="1 2">
    <name type="scientific">Puccinia striiformis f. sp. tritici</name>
    <dbReference type="NCBI Taxonomy" id="168172"/>
    <lineage>
        <taxon>Eukaryota</taxon>
        <taxon>Fungi</taxon>
        <taxon>Dikarya</taxon>
        <taxon>Basidiomycota</taxon>
        <taxon>Pucciniomycotina</taxon>
        <taxon>Pucciniomycetes</taxon>
        <taxon>Pucciniales</taxon>
        <taxon>Pucciniaceae</taxon>
        <taxon>Puccinia</taxon>
    </lineage>
</organism>
<protein>
    <submittedName>
        <fullName evidence="1">Uncharacterized protein</fullName>
    </submittedName>
</protein>
<keyword evidence="2" id="KW-1185">Reference proteome</keyword>
<sequence length="118" mass="12879">MTIFEQRPVRPVSLPGDRSEGVMFEAERIDNYDGDLERCSIGLVSLSGEQSKGGSRSTERVDVNGDGLERCPVGLVSLFGKQSKGAVFKAEVYYEYVLGLGDSARPQCSRRSLGNRTS</sequence>
<evidence type="ECO:0000313" key="2">
    <source>
        <dbReference type="Proteomes" id="UP001060170"/>
    </source>
</evidence>
<proteinExistence type="predicted"/>
<reference evidence="2" key="2">
    <citation type="journal article" date="2018" name="Mol. Plant Microbe Interact.">
        <title>Genome sequence resources for the wheat stripe rust pathogen (Puccinia striiformis f. sp. tritici) and the barley stripe rust pathogen (Puccinia striiformis f. sp. hordei).</title>
        <authorList>
            <person name="Xia C."/>
            <person name="Wang M."/>
            <person name="Yin C."/>
            <person name="Cornejo O.E."/>
            <person name="Hulbert S.H."/>
            <person name="Chen X."/>
        </authorList>
    </citation>
    <scope>NUCLEOTIDE SEQUENCE [LARGE SCALE GENOMIC DNA]</scope>
    <source>
        <strain evidence="2">93-210</strain>
    </source>
</reference>
<dbReference type="EMBL" id="CM045876">
    <property type="protein sequence ID" value="KAI7942041.1"/>
    <property type="molecule type" value="Genomic_DNA"/>
</dbReference>
<reference evidence="2" key="1">
    <citation type="journal article" date="2018" name="BMC Genomics">
        <title>Genomic insights into host adaptation between the wheat stripe rust pathogen (Puccinia striiformis f. sp. tritici) and the barley stripe rust pathogen (Puccinia striiformis f. sp. hordei).</title>
        <authorList>
            <person name="Xia C."/>
            <person name="Wang M."/>
            <person name="Yin C."/>
            <person name="Cornejo O.E."/>
            <person name="Hulbert S.H."/>
            <person name="Chen X."/>
        </authorList>
    </citation>
    <scope>NUCLEOTIDE SEQUENCE [LARGE SCALE GENOMIC DNA]</scope>
    <source>
        <strain evidence="2">93-210</strain>
    </source>
</reference>